<comment type="caution">
    <text evidence="1">The sequence shown here is derived from an EMBL/GenBank/DDBJ whole genome shotgun (WGS) entry which is preliminary data.</text>
</comment>
<dbReference type="EMBL" id="BGZK01000302">
    <property type="protein sequence ID" value="GBP35368.1"/>
    <property type="molecule type" value="Genomic_DNA"/>
</dbReference>
<reference evidence="1 2" key="1">
    <citation type="journal article" date="2019" name="Commun. Biol.">
        <title>The bagworm genome reveals a unique fibroin gene that provides high tensile strength.</title>
        <authorList>
            <person name="Kono N."/>
            <person name="Nakamura H."/>
            <person name="Ohtoshi R."/>
            <person name="Tomita M."/>
            <person name="Numata K."/>
            <person name="Arakawa K."/>
        </authorList>
    </citation>
    <scope>NUCLEOTIDE SEQUENCE [LARGE SCALE GENOMIC DNA]</scope>
</reference>
<dbReference type="Proteomes" id="UP000299102">
    <property type="component" value="Unassembled WGS sequence"/>
</dbReference>
<sequence length="105" mass="11711">MFSRDLTTLHGDWLDVAVSVRPSVYPSVRTKCEDHPGAAVDALTTRVVTSLFMDPYRQYTNERSAEKVRLFVRAVTAARAAAPRYRSPHARAVTCCAFGLRGLRV</sequence>
<proteinExistence type="predicted"/>
<organism evidence="1 2">
    <name type="scientific">Eumeta variegata</name>
    <name type="common">Bagworm moth</name>
    <name type="synonym">Eumeta japonica</name>
    <dbReference type="NCBI Taxonomy" id="151549"/>
    <lineage>
        <taxon>Eukaryota</taxon>
        <taxon>Metazoa</taxon>
        <taxon>Ecdysozoa</taxon>
        <taxon>Arthropoda</taxon>
        <taxon>Hexapoda</taxon>
        <taxon>Insecta</taxon>
        <taxon>Pterygota</taxon>
        <taxon>Neoptera</taxon>
        <taxon>Endopterygota</taxon>
        <taxon>Lepidoptera</taxon>
        <taxon>Glossata</taxon>
        <taxon>Ditrysia</taxon>
        <taxon>Tineoidea</taxon>
        <taxon>Psychidae</taxon>
        <taxon>Oiketicinae</taxon>
        <taxon>Eumeta</taxon>
    </lineage>
</organism>
<accession>A0A4C1V8Z8</accession>
<gene>
    <name evidence="1" type="ORF">EVAR_20741_1</name>
</gene>
<evidence type="ECO:0000313" key="2">
    <source>
        <dbReference type="Proteomes" id="UP000299102"/>
    </source>
</evidence>
<evidence type="ECO:0000313" key="1">
    <source>
        <dbReference type="EMBL" id="GBP35368.1"/>
    </source>
</evidence>
<dbReference type="AlphaFoldDB" id="A0A4C1V8Z8"/>
<protein>
    <submittedName>
        <fullName evidence="1">Uncharacterized protein</fullName>
    </submittedName>
</protein>
<name>A0A4C1V8Z8_EUMVA</name>
<keyword evidence="2" id="KW-1185">Reference proteome</keyword>